<feature type="transmembrane region" description="Helical" evidence="1">
    <location>
        <begin position="51"/>
        <end position="76"/>
    </location>
</feature>
<dbReference type="Proteomes" id="UP000683291">
    <property type="component" value="Chromosome 1"/>
</dbReference>
<protein>
    <submittedName>
        <fullName evidence="2">Uncharacterized protein</fullName>
    </submittedName>
</protein>
<keyword evidence="1" id="KW-0812">Transmembrane</keyword>
<accession>A0A975JAU0</accession>
<sequence>MWGWLPRRRTDDEKRADVGDALWELLIAVGVLTLGLAMMAFSLMTGVGVDWLFFLGALIAFAGGIFSGQALLGLVLEISIGMAGMTVVLVVLILGFAFVQGYTLLTG</sequence>
<dbReference type="AlphaFoldDB" id="A0A975JAU0"/>
<keyword evidence="1" id="KW-1133">Transmembrane helix</keyword>
<reference evidence="2" key="1">
    <citation type="submission" date="2021-04" db="EMBL/GenBank/DDBJ databases">
        <title>Complete genome sequence for Sulfitobacter sp. strain JK7-1.</title>
        <authorList>
            <person name="Park S.-J."/>
        </authorList>
    </citation>
    <scope>NUCLEOTIDE SEQUENCE</scope>
    <source>
        <strain evidence="2">JK7-1</strain>
    </source>
</reference>
<keyword evidence="1" id="KW-0472">Membrane</keyword>
<feature type="transmembrane region" description="Helical" evidence="1">
    <location>
        <begin position="21"/>
        <end position="45"/>
    </location>
</feature>
<proteinExistence type="predicted"/>
<dbReference type="RefSeq" id="WP_212703251.1">
    <property type="nucleotide sequence ID" value="NZ_CP073581.1"/>
</dbReference>
<name>A0A975JAU0_9RHOB</name>
<evidence type="ECO:0000256" key="1">
    <source>
        <dbReference type="SAM" id="Phobius"/>
    </source>
</evidence>
<evidence type="ECO:0000313" key="3">
    <source>
        <dbReference type="Proteomes" id="UP000683291"/>
    </source>
</evidence>
<feature type="transmembrane region" description="Helical" evidence="1">
    <location>
        <begin position="83"/>
        <end position="105"/>
    </location>
</feature>
<dbReference type="KEGG" id="sual:KDD17_08290"/>
<dbReference type="EMBL" id="CP073581">
    <property type="protein sequence ID" value="QUJ75046.1"/>
    <property type="molecule type" value="Genomic_DNA"/>
</dbReference>
<evidence type="ECO:0000313" key="2">
    <source>
        <dbReference type="EMBL" id="QUJ75046.1"/>
    </source>
</evidence>
<organism evidence="2 3">
    <name type="scientific">Sulfitobacter albidus</name>
    <dbReference type="NCBI Taxonomy" id="2829501"/>
    <lineage>
        <taxon>Bacteria</taxon>
        <taxon>Pseudomonadati</taxon>
        <taxon>Pseudomonadota</taxon>
        <taxon>Alphaproteobacteria</taxon>
        <taxon>Rhodobacterales</taxon>
        <taxon>Roseobacteraceae</taxon>
        <taxon>Sulfitobacter</taxon>
    </lineage>
</organism>
<gene>
    <name evidence="2" type="ORF">KDD17_08290</name>
</gene>
<keyword evidence="3" id="KW-1185">Reference proteome</keyword>